<dbReference type="AlphaFoldDB" id="A0A225NBU4"/>
<dbReference type="PROSITE" id="PS50914">
    <property type="entry name" value="BON"/>
    <property type="match status" value="1"/>
</dbReference>
<evidence type="ECO:0000256" key="1">
    <source>
        <dbReference type="SAM" id="MobiDB-lite"/>
    </source>
</evidence>
<gene>
    <name evidence="3" type="ORF">ATO3_24800</name>
</gene>
<comment type="caution">
    <text evidence="3">The sequence shown here is derived from an EMBL/GenBank/DDBJ whole genome shotgun (WGS) entry which is preliminary data.</text>
</comment>
<dbReference type="RefSeq" id="WP_088652584.1">
    <property type="nucleotide sequence ID" value="NZ_AQQR01000023.1"/>
</dbReference>
<evidence type="ECO:0000313" key="3">
    <source>
        <dbReference type="EMBL" id="OWU68114.1"/>
    </source>
</evidence>
<accession>A0A225NBU4</accession>
<dbReference type="OrthoDB" id="7871688at2"/>
<proteinExistence type="predicted"/>
<feature type="domain" description="BON" evidence="2">
    <location>
        <begin position="49"/>
        <end position="117"/>
    </location>
</feature>
<protein>
    <recommendedName>
        <fullName evidence="2">BON domain-containing protein</fullName>
    </recommendedName>
</protein>
<dbReference type="Proteomes" id="UP000215377">
    <property type="component" value="Unassembled WGS sequence"/>
</dbReference>
<organism evidence="3 4">
    <name type="scientific">Marinibacterium profundimaris</name>
    <dbReference type="NCBI Taxonomy" id="1679460"/>
    <lineage>
        <taxon>Bacteria</taxon>
        <taxon>Pseudomonadati</taxon>
        <taxon>Pseudomonadota</taxon>
        <taxon>Alphaproteobacteria</taxon>
        <taxon>Rhodobacterales</taxon>
        <taxon>Paracoccaceae</taxon>
        <taxon>Marinibacterium</taxon>
    </lineage>
</organism>
<feature type="region of interest" description="Disordered" evidence="1">
    <location>
        <begin position="19"/>
        <end position="47"/>
    </location>
</feature>
<evidence type="ECO:0000259" key="2">
    <source>
        <dbReference type="PROSITE" id="PS50914"/>
    </source>
</evidence>
<keyword evidence="4" id="KW-1185">Reference proteome</keyword>
<name>A0A225NBU4_9RHOB</name>
<evidence type="ECO:0000313" key="4">
    <source>
        <dbReference type="Proteomes" id="UP000215377"/>
    </source>
</evidence>
<dbReference type="Gene3D" id="3.30.1340.30">
    <property type="match status" value="1"/>
</dbReference>
<dbReference type="EMBL" id="AQQR01000023">
    <property type="protein sequence ID" value="OWU68114.1"/>
    <property type="molecule type" value="Genomic_DNA"/>
</dbReference>
<reference evidence="3 4" key="1">
    <citation type="submission" date="2013-04" db="EMBL/GenBank/DDBJ databases">
        <title>Oceanicola sp. 22II1-22F33 Genome Sequencing.</title>
        <authorList>
            <person name="Lai Q."/>
            <person name="Li G."/>
            <person name="Shao Z."/>
        </authorList>
    </citation>
    <scope>NUCLEOTIDE SEQUENCE [LARGE SCALE GENOMIC DNA]</scope>
    <source>
        <strain evidence="3 4">22II1-22F33</strain>
    </source>
</reference>
<dbReference type="InterPro" id="IPR007055">
    <property type="entry name" value="BON_dom"/>
</dbReference>
<sequence length="118" mass="12662">MIRKGLKATSSPDRVISYLAEPSRSKGRGGVRQPVRPDLPVLPPEDAPEDTVLAQRVRESLNGDGRLEVGSIGVGARDGVIVLQGRVPREFQRSLANALAEKVPGTLNVENQIMVVGE</sequence>
<dbReference type="Pfam" id="PF04972">
    <property type="entry name" value="BON"/>
    <property type="match status" value="1"/>
</dbReference>